<dbReference type="PANTHER" id="PTHR43581">
    <property type="entry name" value="ATP/GTP PHOSPHATASE"/>
    <property type="match status" value="1"/>
</dbReference>
<dbReference type="InterPro" id="IPR051396">
    <property type="entry name" value="Bact_Antivir_Def_Nuclease"/>
</dbReference>
<sequence length="601" mass="66706">MRLTSITVSNYKSFMDAGTVEIGAGFNLFIGANNSGKTTMLEALDLRTDKTMLHRSIWSLPEYGDQTQGRSSLQISVKTSLQELKELLGTTVLIPIPENFRNMLPTGVNDVAKAAYQRLLDAPEITLVWENGNEQQYMSARTIFGESALTLQHESTANHVLQLRFPDRQATIPECHIVNLVGQPTGIRLSDFFKRFFYRFSAQRNPAVQSGFTGAPAVLSPDASNLAFCLSQLQLNDAHGHSLLCDWVHRVFPSVRWVQAPAVSNNQWHIQCLPRPPVERRDDLAVTLDQMGTGIGNVIAILFIVLVSRQPQVIAIDEPNSFLHPRALRELLQILAVEGSQHQYILTAHSPDVLTAVSPSFVTMFSAPDGRTTIRQVAGGDIVHLREDLSDLGIRMTDLHGRDRVLWVEGQTEELVLPELLRRFCPELAAGTAVLRVEHTGTFEKKGVVVSEVANIYRRLSESSALVPPMVAILLDRESRSEKECQRLIAECKGVLRLLDRAMLEDYVLNAPAITARLNSLGESCTDGQVESLLSQASVEETAANTLARVFLVISEARHEFRKTRDVPSLITWLLENDPDFLTPLGACLTTIFVRDDTAAQ</sequence>
<dbReference type="Gene3D" id="3.40.50.300">
    <property type="entry name" value="P-loop containing nucleotide triphosphate hydrolases"/>
    <property type="match status" value="2"/>
</dbReference>
<proteinExistence type="predicted"/>
<protein>
    <submittedName>
        <fullName evidence="3">AAA family ATPase</fullName>
    </submittedName>
</protein>
<name>A0ABX0M4W1_9BURK</name>
<dbReference type="EMBL" id="VVIW01000001">
    <property type="protein sequence ID" value="NHZ38659.1"/>
    <property type="molecule type" value="Genomic_DNA"/>
</dbReference>
<dbReference type="Pfam" id="PF13304">
    <property type="entry name" value="AAA_21"/>
    <property type="match status" value="1"/>
</dbReference>
<dbReference type="RefSeq" id="WP_167073640.1">
    <property type="nucleotide sequence ID" value="NZ_VVIW01000001.1"/>
</dbReference>
<feature type="domain" description="Endonuclease GajA/Old nuclease/RecF-like AAA" evidence="1">
    <location>
        <begin position="1"/>
        <end position="46"/>
    </location>
</feature>
<dbReference type="InterPro" id="IPR041685">
    <property type="entry name" value="AAA_GajA/Old/RecF-like"/>
</dbReference>
<accession>A0ABX0M4W1</accession>
<comment type="caution">
    <text evidence="3">The sequence shown here is derived from an EMBL/GenBank/DDBJ whole genome shotgun (WGS) entry which is preliminary data.</text>
</comment>
<gene>
    <name evidence="3" type="ORF">F1609_00535</name>
</gene>
<dbReference type="SUPFAM" id="SSF52540">
    <property type="entry name" value="P-loop containing nucleoside triphosphate hydrolases"/>
    <property type="match status" value="1"/>
</dbReference>
<dbReference type="InterPro" id="IPR027417">
    <property type="entry name" value="P-loop_NTPase"/>
</dbReference>
<feature type="domain" description="ATPase AAA-type core" evidence="2">
    <location>
        <begin position="279"/>
        <end position="353"/>
    </location>
</feature>
<evidence type="ECO:0000259" key="2">
    <source>
        <dbReference type="Pfam" id="PF13304"/>
    </source>
</evidence>
<dbReference type="PANTHER" id="PTHR43581:SF2">
    <property type="entry name" value="EXCINUCLEASE ATPASE SUBUNIT"/>
    <property type="match status" value="1"/>
</dbReference>
<dbReference type="Proteomes" id="UP000819052">
    <property type="component" value="Unassembled WGS sequence"/>
</dbReference>
<dbReference type="InterPro" id="IPR003959">
    <property type="entry name" value="ATPase_AAA_core"/>
</dbReference>
<keyword evidence="4" id="KW-1185">Reference proteome</keyword>
<organism evidence="3 4">
    <name type="scientific">Massilia aquatica</name>
    <dbReference type="NCBI Taxonomy" id="2609000"/>
    <lineage>
        <taxon>Bacteria</taxon>
        <taxon>Pseudomonadati</taxon>
        <taxon>Pseudomonadota</taxon>
        <taxon>Betaproteobacteria</taxon>
        <taxon>Burkholderiales</taxon>
        <taxon>Oxalobacteraceae</taxon>
        <taxon>Telluria group</taxon>
        <taxon>Massilia</taxon>
    </lineage>
</organism>
<dbReference type="Pfam" id="PF13175">
    <property type="entry name" value="AAA_15"/>
    <property type="match status" value="1"/>
</dbReference>
<evidence type="ECO:0000313" key="3">
    <source>
        <dbReference type="EMBL" id="NHZ38659.1"/>
    </source>
</evidence>
<evidence type="ECO:0000259" key="1">
    <source>
        <dbReference type="Pfam" id="PF13175"/>
    </source>
</evidence>
<evidence type="ECO:0000313" key="4">
    <source>
        <dbReference type="Proteomes" id="UP000819052"/>
    </source>
</evidence>
<reference evidence="3 4" key="1">
    <citation type="submission" date="2019-09" db="EMBL/GenBank/DDBJ databases">
        <title>Taxonomy of Antarctic Massilia spp.: description of Massilia rubra sp. nov., Massilia aquatica sp. nov., Massilia mucilaginosa sp. nov., Massilia frigida sp. nov. isolated from streams, lakes and regoliths.</title>
        <authorList>
            <person name="Holochova P."/>
            <person name="Sedlacek I."/>
            <person name="Kralova S."/>
            <person name="Maslanova I."/>
            <person name="Busse H.-J."/>
            <person name="Stankova E."/>
            <person name="Vrbovska V."/>
            <person name="Kovarovic V."/>
            <person name="Bartak M."/>
            <person name="Svec P."/>
            <person name="Pantucek R."/>
        </authorList>
    </citation>
    <scope>NUCLEOTIDE SEQUENCE [LARGE SCALE GENOMIC DNA]</scope>
    <source>
        <strain evidence="3 4">CCM 8693</strain>
    </source>
</reference>